<accession>A0ABQ3EUC6</accession>
<organism evidence="2 3">
    <name type="scientific">Streptomyces cirratus</name>
    <dbReference type="NCBI Taxonomy" id="68187"/>
    <lineage>
        <taxon>Bacteria</taxon>
        <taxon>Bacillati</taxon>
        <taxon>Actinomycetota</taxon>
        <taxon>Actinomycetes</taxon>
        <taxon>Kitasatosporales</taxon>
        <taxon>Streptomycetaceae</taxon>
        <taxon>Streptomyces</taxon>
    </lineage>
</organism>
<dbReference type="SUPFAM" id="SSF51905">
    <property type="entry name" value="FAD/NAD(P)-binding domain"/>
    <property type="match status" value="1"/>
</dbReference>
<evidence type="ECO:0000313" key="3">
    <source>
        <dbReference type="Proteomes" id="UP000642673"/>
    </source>
</evidence>
<dbReference type="EMBL" id="BMVP01000003">
    <property type="protein sequence ID" value="GHB50655.1"/>
    <property type="molecule type" value="Genomic_DNA"/>
</dbReference>
<proteinExistence type="predicted"/>
<reference evidence="3" key="1">
    <citation type="journal article" date="2019" name="Int. J. Syst. Evol. Microbiol.">
        <title>The Global Catalogue of Microorganisms (GCM) 10K type strain sequencing project: providing services to taxonomists for standard genome sequencing and annotation.</title>
        <authorList>
            <consortium name="The Broad Institute Genomics Platform"/>
            <consortium name="The Broad Institute Genome Sequencing Center for Infectious Disease"/>
            <person name="Wu L."/>
            <person name="Ma J."/>
        </authorList>
    </citation>
    <scope>NUCLEOTIDE SEQUENCE [LARGE SCALE GENOMIC DNA]</scope>
    <source>
        <strain evidence="3">JCM 4738</strain>
    </source>
</reference>
<feature type="domain" description="FAD dependent oxidoreductase" evidence="1">
    <location>
        <begin position="33"/>
        <end position="371"/>
    </location>
</feature>
<dbReference type="Gene3D" id="3.30.9.10">
    <property type="entry name" value="D-Amino Acid Oxidase, subunit A, domain 2"/>
    <property type="match status" value="1"/>
</dbReference>
<protein>
    <recommendedName>
        <fullName evidence="1">FAD dependent oxidoreductase domain-containing protein</fullName>
    </recommendedName>
</protein>
<evidence type="ECO:0000259" key="1">
    <source>
        <dbReference type="Pfam" id="PF01266"/>
    </source>
</evidence>
<gene>
    <name evidence="2" type="ORF">GCM10010347_20270</name>
</gene>
<dbReference type="InterPro" id="IPR036188">
    <property type="entry name" value="FAD/NAD-bd_sf"/>
</dbReference>
<evidence type="ECO:0000313" key="2">
    <source>
        <dbReference type="EMBL" id="GHB50655.1"/>
    </source>
</evidence>
<dbReference type="Proteomes" id="UP000642673">
    <property type="component" value="Unassembled WGS sequence"/>
</dbReference>
<dbReference type="InterPro" id="IPR006076">
    <property type="entry name" value="FAD-dep_OxRdtase"/>
</dbReference>
<name>A0ABQ3EUC6_9ACTN</name>
<dbReference type="Gene3D" id="3.50.50.60">
    <property type="entry name" value="FAD/NAD(P)-binding domain"/>
    <property type="match status" value="1"/>
</dbReference>
<keyword evidence="3" id="KW-1185">Reference proteome</keyword>
<sequence length="388" mass="40507">MERPVSARADSPPTALAVPRAAGSAHERSTYVDVAVVGAGVVGCMTAREVLHQSPGTGVMVLDRDTVGSGATRRSAGLHFPRGATERVRRMTAYSQDWYQELRAARPDVPVHPLGMTVIADADAQAALHTAYLPAARLRPAPGPVAARRVTVPDGKAAWTADGCQYADVSAFTAQLARAMRPYAAFREGVRVTAVRPGPDGVTLRLGTGDEVTAGRVVLAPGPWLDDPAWAEALAPLGLRVKKIVALHVDVPTSAGDGAVVFHEEDAFLLPLHDRGHWLFSYTCPEWDVTPDGLSGGVSPQNLHEARELLAGYAPEFAAHCASGRVFCDAYEPGGSGPVVTALDAAGRLVFAGAAGGSGYRLAPALAADAAGLLHLRASAADETKDIK</sequence>
<dbReference type="PANTHER" id="PTHR13847">
    <property type="entry name" value="SARCOSINE DEHYDROGENASE-RELATED"/>
    <property type="match status" value="1"/>
</dbReference>
<comment type="caution">
    <text evidence="2">The sequence shown here is derived from an EMBL/GenBank/DDBJ whole genome shotgun (WGS) entry which is preliminary data.</text>
</comment>
<dbReference type="Pfam" id="PF01266">
    <property type="entry name" value="DAO"/>
    <property type="match status" value="1"/>
</dbReference>